<evidence type="ECO:0000256" key="6">
    <source>
        <dbReference type="ARBA" id="ARBA00022840"/>
    </source>
</evidence>
<evidence type="ECO:0000256" key="1">
    <source>
        <dbReference type="ARBA" id="ARBA00004651"/>
    </source>
</evidence>
<keyword evidence="4" id="KW-0812">Transmembrane</keyword>
<dbReference type="Pfam" id="PF02706">
    <property type="entry name" value="Wzz"/>
    <property type="match status" value="1"/>
</dbReference>
<accession>A0A4V3ECD8</accession>
<evidence type="ECO:0000256" key="3">
    <source>
        <dbReference type="ARBA" id="ARBA00022475"/>
    </source>
</evidence>
<gene>
    <name evidence="11" type="ORF">EV640_10454</name>
</gene>
<dbReference type="Gene3D" id="3.40.50.300">
    <property type="entry name" value="P-loop containing nucleotide triphosphate hydrolases"/>
    <property type="match status" value="1"/>
</dbReference>
<dbReference type="RefSeq" id="WP_133726107.1">
    <property type="nucleotide sequence ID" value="NZ_SOAN01000004.1"/>
</dbReference>
<evidence type="ECO:0000256" key="4">
    <source>
        <dbReference type="ARBA" id="ARBA00022692"/>
    </source>
</evidence>
<reference evidence="11 12" key="1">
    <citation type="submission" date="2019-03" db="EMBL/GenBank/DDBJ databases">
        <title>Genomic Encyclopedia of Type Strains, Phase III (KMG-III): the genomes of soil and plant-associated and newly described type strains.</title>
        <authorList>
            <person name="Whitman W."/>
        </authorList>
    </citation>
    <scope>NUCLEOTIDE SEQUENCE [LARGE SCALE GENOMIC DNA]</scope>
    <source>
        <strain evidence="11 12">DSM 27373</strain>
    </source>
</reference>
<keyword evidence="5" id="KW-0547">Nucleotide-binding</keyword>
<keyword evidence="3" id="KW-1003">Cell membrane</keyword>
<dbReference type="CDD" id="cd05387">
    <property type="entry name" value="BY-kinase"/>
    <property type="match status" value="1"/>
</dbReference>
<dbReference type="EMBL" id="SOAN01000004">
    <property type="protein sequence ID" value="TDS86032.1"/>
    <property type="molecule type" value="Genomic_DNA"/>
</dbReference>
<dbReference type="InterPro" id="IPR005702">
    <property type="entry name" value="Wzc-like_C"/>
</dbReference>
<dbReference type="Proteomes" id="UP000294506">
    <property type="component" value="Unassembled WGS sequence"/>
</dbReference>
<keyword evidence="8" id="KW-0472">Membrane</keyword>
<keyword evidence="12" id="KW-1185">Reference proteome</keyword>
<dbReference type="PANTHER" id="PTHR32309:SF31">
    <property type="entry name" value="CAPSULAR EXOPOLYSACCHARIDE FAMILY"/>
    <property type="match status" value="1"/>
</dbReference>
<evidence type="ECO:0000313" key="12">
    <source>
        <dbReference type="Proteomes" id="UP000294506"/>
    </source>
</evidence>
<evidence type="ECO:0000256" key="9">
    <source>
        <dbReference type="SAM" id="MobiDB-lite"/>
    </source>
</evidence>
<feature type="domain" description="Polysaccharide chain length determinant N-terminal" evidence="10">
    <location>
        <begin position="11"/>
        <end position="88"/>
    </location>
</feature>
<dbReference type="PANTHER" id="PTHR32309">
    <property type="entry name" value="TYROSINE-PROTEIN KINASE"/>
    <property type="match status" value="1"/>
</dbReference>
<evidence type="ECO:0000256" key="8">
    <source>
        <dbReference type="ARBA" id="ARBA00023136"/>
    </source>
</evidence>
<dbReference type="SUPFAM" id="SSF52540">
    <property type="entry name" value="P-loop containing nucleoside triphosphate hydrolases"/>
    <property type="match status" value="1"/>
</dbReference>
<dbReference type="InterPro" id="IPR003856">
    <property type="entry name" value="LPS_length_determ_N"/>
</dbReference>
<comment type="similarity">
    <text evidence="2">Belongs to the CpsC/CapA family.</text>
</comment>
<feature type="region of interest" description="Disordered" evidence="9">
    <location>
        <begin position="450"/>
        <end position="494"/>
    </location>
</feature>
<evidence type="ECO:0000256" key="7">
    <source>
        <dbReference type="ARBA" id="ARBA00022989"/>
    </source>
</evidence>
<comment type="caution">
    <text evidence="11">The sequence shown here is derived from an EMBL/GenBank/DDBJ whole genome shotgun (WGS) entry which is preliminary data.</text>
</comment>
<protein>
    <submittedName>
        <fullName evidence="11">Capsular polysaccharide biosynthesis protein</fullName>
    </submittedName>
</protein>
<dbReference type="InterPro" id="IPR050445">
    <property type="entry name" value="Bact_polysacc_biosynth/exp"/>
</dbReference>
<name>A0A4V3ECD8_9MICC</name>
<comment type="subcellular location">
    <subcellularLocation>
        <location evidence="1">Cell membrane</location>
        <topology evidence="1">Multi-pass membrane protein</topology>
    </subcellularLocation>
</comment>
<dbReference type="GO" id="GO:0005886">
    <property type="term" value="C:plasma membrane"/>
    <property type="evidence" value="ECO:0007669"/>
    <property type="project" value="UniProtKB-SubCell"/>
</dbReference>
<evidence type="ECO:0000313" key="11">
    <source>
        <dbReference type="EMBL" id="TDS86032.1"/>
    </source>
</evidence>
<dbReference type="AlphaFoldDB" id="A0A4V3ECD8"/>
<keyword evidence="6" id="KW-0067">ATP-binding</keyword>
<evidence type="ECO:0000259" key="10">
    <source>
        <dbReference type="Pfam" id="PF02706"/>
    </source>
</evidence>
<sequence length="524" mass="55424">MTMHDSVRIARRRWASILLTLLLAAAVAVGVYAWQPTVYEATTTIYVSAATGENSQELPQGSALAAQRTQTYADLVTTPAVLGPVIEALRLPTSSAELAEDIEATVPSGTSLVRITASAGEAQAAADLAGATVTSLRALVTEIESPGDGPASEGEARVELAVVQEAEAPVRPQSPRPEITLGTGLALGLLLGLALAFLREARDTSVRTPQDLKDLTAAPLIGVIRRAPAGRWEKRRRDPRSVDATGPFREMRRRLMFGKPPGTPSSYVITSAVEQEGRTSVAVNLARALVDADRRTLLIGADFTNPDLVSWFRATTPGAGQLTDLTPAGLSEVLAGRAYLEDVVITEAEPGLDILPGGRGTVQGLEPANLDAMAALLEGCAETYDVTVIDTPALLNESDAALLAQITTGVILVARYGEVTRAQLGTGLELLTRARARLVGVVFTGVPLRGPDSLRDPRSSRSRRRRRDAGPGPDAGPHEPGRNLSARASGLSWARRRRLPDGTLALSEAAPRSAHIFSLPQDRT</sequence>
<proteinExistence type="inferred from homology"/>
<evidence type="ECO:0000256" key="5">
    <source>
        <dbReference type="ARBA" id="ARBA00022741"/>
    </source>
</evidence>
<evidence type="ECO:0000256" key="2">
    <source>
        <dbReference type="ARBA" id="ARBA00006683"/>
    </source>
</evidence>
<keyword evidence="7" id="KW-1133">Transmembrane helix</keyword>
<dbReference type="InterPro" id="IPR027417">
    <property type="entry name" value="P-loop_NTPase"/>
</dbReference>
<organism evidence="11 12">
    <name type="scientific">Nesterenkonia aurantiaca</name>
    <dbReference type="NCBI Taxonomy" id="1436010"/>
    <lineage>
        <taxon>Bacteria</taxon>
        <taxon>Bacillati</taxon>
        <taxon>Actinomycetota</taxon>
        <taxon>Actinomycetes</taxon>
        <taxon>Micrococcales</taxon>
        <taxon>Micrococcaceae</taxon>
        <taxon>Nesterenkonia</taxon>
    </lineage>
</organism>